<dbReference type="Gene3D" id="3.40.50.2000">
    <property type="entry name" value="Glycogen Phosphorylase B"/>
    <property type="match status" value="2"/>
</dbReference>
<keyword evidence="5" id="KW-1185">Reference proteome</keyword>
<organism evidence="4 5">
    <name type="scientific">Penstemon smallii</name>
    <dbReference type="NCBI Taxonomy" id="265156"/>
    <lineage>
        <taxon>Eukaryota</taxon>
        <taxon>Viridiplantae</taxon>
        <taxon>Streptophyta</taxon>
        <taxon>Embryophyta</taxon>
        <taxon>Tracheophyta</taxon>
        <taxon>Spermatophyta</taxon>
        <taxon>Magnoliopsida</taxon>
        <taxon>eudicotyledons</taxon>
        <taxon>Gunneridae</taxon>
        <taxon>Pentapetalae</taxon>
        <taxon>asterids</taxon>
        <taxon>lamiids</taxon>
        <taxon>Lamiales</taxon>
        <taxon>Plantaginaceae</taxon>
        <taxon>Cheloneae</taxon>
        <taxon>Penstemon</taxon>
    </lineage>
</organism>
<dbReference type="Pfam" id="PF00201">
    <property type="entry name" value="UDPGT"/>
    <property type="match status" value="1"/>
</dbReference>
<evidence type="ECO:0000256" key="1">
    <source>
        <dbReference type="ARBA" id="ARBA00009995"/>
    </source>
</evidence>
<comment type="similarity">
    <text evidence="1">Belongs to the UDP-glycosyltransferase family.</text>
</comment>
<dbReference type="InterPro" id="IPR058980">
    <property type="entry name" value="Glyco_transf_N"/>
</dbReference>
<dbReference type="GO" id="GO:0016740">
    <property type="term" value="F:transferase activity"/>
    <property type="evidence" value="ECO:0007669"/>
    <property type="project" value="UniProtKB-KW"/>
</dbReference>
<protein>
    <recommendedName>
        <fullName evidence="3">Glycosyltransferase N-terminal domain-containing protein</fullName>
    </recommendedName>
</protein>
<evidence type="ECO:0000256" key="2">
    <source>
        <dbReference type="ARBA" id="ARBA00022679"/>
    </source>
</evidence>
<evidence type="ECO:0000313" key="4">
    <source>
        <dbReference type="EMBL" id="KAL3818245.1"/>
    </source>
</evidence>
<dbReference type="EMBL" id="JBJXBP010000007">
    <property type="protein sequence ID" value="KAL3818245.1"/>
    <property type="molecule type" value="Genomic_DNA"/>
</dbReference>
<accession>A0ABD3S1C2</accession>
<feature type="domain" description="Glycosyltransferase N-terminal" evidence="3">
    <location>
        <begin position="12"/>
        <end position="47"/>
    </location>
</feature>
<keyword evidence="2" id="KW-0808">Transferase</keyword>
<sequence length="473" mass="52550">MTVLVESKRPHVLAVPFPAQGHVKPLMKLSRQIAKHGVKVTFVNTEQIHEKIILASANAKILSGDDEEEEEEDNIVLTSIPDGRGPEDDVNDTFKLLESLRDTMPGYLNDLIERINSSNPDGKISCVIADITIGWVLDTAEKWGAQPVAFAPPGAAALAILRHIPELVEEGKFDSNGNITNGESITLSENIPAWRSNELTWSVPIDPKTQKIFFDCSLRVEKTLKQAKWLLGNTFYELEPAACDLNPNLLPIGPLLETNISKSRSSSFHPEDDSCLTWLNNKPHGSVVYISFGSLAMFSQVQLDELALGLELSGRAFLWVVRSDLANGSRAVYPDGFLERVSTNGLGKIVEWAPQERVLSHSSIACFVSHCGWNSTIEGLSMGVPFLCWPYFSDQFHNQSYICDKWEIGLRIDCDENGIRTRDEIKTKIDMLLSDDGYFKGNALRLKEMAVKSVSEFGSSYNNLMTFINQICG</sequence>
<dbReference type="PANTHER" id="PTHR11926">
    <property type="entry name" value="GLUCOSYL/GLUCURONOSYL TRANSFERASES"/>
    <property type="match status" value="1"/>
</dbReference>
<dbReference type="Pfam" id="PF26168">
    <property type="entry name" value="Glyco_transf_N"/>
    <property type="match status" value="1"/>
</dbReference>
<name>A0ABD3S1C2_9LAMI</name>
<dbReference type="CDD" id="cd03784">
    <property type="entry name" value="GT1_Gtf-like"/>
    <property type="match status" value="1"/>
</dbReference>
<proteinExistence type="inferred from homology"/>
<dbReference type="FunFam" id="3.40.50.2000:FF:000061">
    <property type="entry name" value="UDP-glycosyltransferase 83A1"/>
    <property type="match status" value="1"/>
</dbReference>
<dbReference type="FunFam" id="3.40.50.2000:FF:000108">
    <property type="entry name" value="UDP-glycosyltransferase 83A1"/>
    <property type="match status" value="1"/>
</dbReference>
<dbReference type="Proteomes" id="UP001634393">
    <property type="component" value="Unassembled WGS sequence"/>
</dbReference>
<dbReference type="PANTHER" id="PTHR11926:SF1412">
    <property type="entry name" value="UDP-GLYCOSYLTRANSFERASE 83A1-LIKE"/>
    <property type="match status" value="1"/>
</dbReference>
<dbReference type="AlphaFoldDB" id="A0ABD3S1C2"/>
<dbReference type="SUPFAM" id="SSF53756">
    <property type="entry name" value="UDP-Glycosyltransferase/glycogen phosphorylase"/>
    <property type="match status" value="1"/>
</dbReference>
<evidence type="ECO:0000259" key="3">
    <source>
        <dbReference type="Pfam" id="PF26168"/>
    </source>
</evidence>
<reference evidence="4 5" key="1">
    <citation type="submission" date="2024-12" db="EMBL/GenBank/DDBJ databases">
        <title>The unique morphological basis and parallel evolutionary history of personate flowers in Penstemon.</title>
        <authorList>
            <person name="Depatie T.H."/>
            <person name="Wessinger C.A."/>
        </authorList>
    </citation>
    <scope>NUCLEOTIDE SEQUENCE [LARGE SCALE GENOMIC DNA]</scope>
    <source>
        <strain evidence="4">WTNN_2</strain>
        <tissue evidence="4">Leaf</tissue>
    </source>
</reference>
<gene>
    <name evidence="4" type="ORF">ACJIZ3_004150</name>
</gene>
<comment type="caution">
    <text evidence="4">The sequence shown here is derived from an EMBL/GenBank/DDBJ whole genome shotgun (WGS) entry which is preliminary data.</text>
</comment>
<dbReference type="InterPro" id="IPR002213">
    <property type="entry name" value="UDP_glucos_trans"/>
</dbReference>
<evidence type="ECO:0000313" key="5">
    <source>
        <dbReference type="Proteomes" id="UP001634393"/>
    </source>
</evidence>